<reference evidence="2 3" key="1">
    <citation type="submission" date="2011-02" db="EMBL/GenBank/DDBJ databases">
        <title>The Genome Sequence of Sphaeroforma arctica JP610.</title>
        <authorList>
            <consortium name="The Broad Institute Genome Sequencing Platform"/>
            <person name="Russ C."/>
            <person name="Cuomo C."/>
            <person name="Young S.K."/>
            <person name="Zeng Q."/>
            <person name="Gargeya S."/>
            <person name="Alvarado L."/>
            <person name="Berlin A."/>
            <person name="Chapman S.B."/>
            <person name="Chen Z."/>
            <person name="Freedman E."/>
            <person name="Gellesch M."/>
            <person name="Goldberg J."/>
            <person name="Griggs A."/>
            <person name="Gujja S."/>
            <person name="Heilman E."/>
            <person name="Heiman D."/>
            <person name="Howarth C."/>
            <person name="Mehta T."/>
            <person name="Neiman D."/>
            <person name="Pearson M."/>
            <person name="Roberts A."/>
            <person name="Saif S."/>
            <person name="Shea T."/>
            <person name="Shenoy N."/>
            <person name="Sisk P."/>
            <person name="Stolte C."/>
            <person name="Sykes S."/>
            <person name="White J."/>
            <person name="Yandava C."/>
            <person name="Burger G."/>
            <person name="Gray M.W."/>
            <person name="Holland P.W.H."/>
            <person name="King N."/>
            <person name="Lang F.B.F."/>
            <person name="Roger A.J."/>
            <person name="Ruiz-Trillo I."/>
            <person name="Haas B."/>
            <person name="Nusbaum C."/>
            <person name="Birren B."/>
        </authorList>
    </citation>
    <scope>NUCLEOTIDE SEQUENCE [LARGE SCALE GENOMIC DNA]</scope>
    <source>
        <strain evidence="2 3">JP610</strain>
    </source>
</reference>
<dbReference type="EMBL" id="KQ243201">
    <property type="protein sequence ID" value="KNC76215.1"/>
    <property type="molecule type" value="Genomic_DNA"/>
</dbReference>
<dbReference type="GeneID" id="25911779"/>
<name>A0A0L0FHI8_9EUKA</name>
<dbReference type="Pfam" id="PF12937">
    <property type="entry name" value="F-box-like"/>
    <property type="match status" value="1"/>
</dbReference>
<evidence type="ECO:0000259" key="1">
    <source>
        <dbReference type="PROSITE" id="PS50181"/>
    </source>
</evidence>
<dbReference type="PROSITE" id="PS50181">
    <property type="entry name" value="FBOX"/>
    <property type="match status" value="1"/>
</dbReference>
<proteinExistence type="predicted"/>
<dbReference type="AlphaFoldDB" id="A0A0L0FHI8"/>
<dbReference type="InterPro" id="IPR036047">
    <property type="entry name" value="F-box-like_dom_sf"/>
</dbReference>
<protein>
    <recommendedName>
        <fullName evidence="1">F-box domain-containing protein</fullName>
    </recommendedName>
</protein>
<gene>
    <name evidence="2" type="ORF">SARC_11275</name>
</gene>
<dbReference type="SUPFAM" id="SSF52047">
    <property type="entry name" value="RNI-like"/>
    <property type="match status" value="1"/>
</dbReference>
<dbReference type="Proteomes" id="UP000054560">
    <property type="component" value="Unassembled WGS sequence"/>
</dbReference>
<dbReference type="InterPro" id="IPR032675">
    <property type="entry name" value="LRR_dom_sf"/>
</dbReference>
<dbReference type="SUPFAM" id="SSF81383">
    <property type="entry name" value="F-box domain"/>
    <property type="match status" value="1"/>
</dbReference>
<feature type="domain" description="F-box" evidence="1">
    <location>
        <begin position="65"/>
        <end position="111"/>
    </location>
</feature>
<sequence length="477" mass="53371">MESKLPSSCVILDKSTKSPVLPGWISSIKDRKYVLKLRNNRDYKISARSPRRSHTTGDVDHKNQALLIEALPNEIVLKICAELRFHTLVECKSVSRAFYTAACDPSLYTKLPYKIWDEALKRLSFPEAIDIARSYPQLETWNFISGHEITESSLASLARAVPNLKRIDITEVDSGQDLQLPKYWPRLEKLVALELPAYDLSCLVELELLGGHKILPAIASKSLLKLSAGRTSCVQDLLDNCPNMRNLKLHWQSIEEKLSSPTLKQLAVFCVQARDALHGCTTLQELEVTQVSSTMFSRSAKLLRIWTGNAPCFLLDSFPEVTTLECNGRFSTIDEGFASCQLQKLEIAGSLPNSYGLPNVTNLVQNKTSLRCTRLSALKKLHMTKFVDKQALIDTLLQCPDLHTIHLQCAVPWSDGTDGHGTSVNRVWTDFLESGFGDMVRVTVGDELRGAMPPSFEKLLREHKVGYLTSSDCSMYA</sequence>
<dbReference type="Gene3D" id="3.80.10.10">
    <property type="entry name" value="Ribonuclease Inhibitor"/>
    <property type="match status" value="1"/>
</dbReference>
<organism evidence="2 3">
    <name type="scientific">Sphaeroforma arctica JP610</name>
    <dbReference type="NCBI Taxonomy" id="667725"/>
    <lineage>
        <taxon>Eukaryota</taxon>
        <taxon>Ichthyosporea</taxon>
        <taxon>Ichthyophonida</taxon>
        <taxon>Sphaeroforma</taxon>
    </lineage>
</organism>
<dbReference type="RefSeq" id="XP_014150117.1">
    <property type="nucleotide sequence ID" value="XM_014294642.1"/>
</dbReference>
<evidence type="ECO:0000313" key="2">
    <source>
        <dbReference type="EMBL" id="KNC76215.1"/>
    </source>
</evidence>
<dbReference type="Gene3D" id="1.20.1280.50">
    <property type="match status" value="1"/>
</dbReference>
<keyword evidence="3" id="KW-1185">Reference proteome</keyword>
<dbReference type="InterPro" id="IPR001810">
    <property type="entry name" value="F-box_dom"/>
</dbReference>
<evidence type="ECO:0000313" key="3">
    <source>
        <dbReference type="Proteomes" id="UP000054560"/>
    </source>
</evidence>
<dbReference type="OrthoDB" id="550575at2759"/>
<accession>A0A0L0FHI8</accession>